<name>A0AAQ3PXZ4_ANAHA</name>
<dbReference type="GeneID" id="92740305"/>
<dbReference type="Proteomes" id="UP001243496">
    <property type="component" value="Chromosome"/>
</dbReference>
<protein>
    <recommendedName>
        <fullName evidence="3">Glycosyltransferase</fullName>
    </recommendedName>
</protein>
<proteinExistence type="predicted"/>
<dbReference type="RefSeq" id="WP_306857502.1">
    <property type="nucleotide sequence ID" value="NZ_CP132968.1"/>
</dbReference>
<accession>A0AAQ3PXZ4</accession>
<dbReference type="EMBL" id="CP132968">
    <property type="protein sequence ID" value="WMD17056.1"/>
    <property type="molecule type" value="Genomic_DNA"/>
</dbReference>
<reference evidence="1" key="1">
    <citation type="submission" date="2023-08" db="EMBL/GenBank/DDBJ databases">
        <title>Complete Genome Sequences of butyrate producing Anaerostipes hadrus strains BA1 and GIF7 isolated from the terminal ileum of a healthy lean male.</title>
        <authorList>
            <person name="Low A."/>
            <person name="Sheludchenko M."/>
            <person name="Cheng H.E."/>
            <person name="Koh X.Q."/>
            <person name="Lee J."/>
        </authorList>
    </citation>
    <scope>NUCLEOTIDE SEQUENCE</scope>
    <source>
        <strain evidence="1">BA1</strain>
    </source>
</reference>
<dbReference type="AlphaFoldDB" id="A0AAQ3PXZ4"/>
<evidence type="ECO:0000313" key="2">
    <source>
        <dbReference type="Proteomes" id="UP001243496"/>
    </source>
</evidence>
<organism evidence="1 2">
    <name type="scientific">Anaerostipes hadrus</name>
    <dbReference type="NCBI Taxonomy" id="649756"/>
    <lineage>
        <taxon>Bacteria</taxon>
        <taxon>Bacillati</taxon>
        <taxon>Bacillota</taxon>
        <taxon>Clostridia</taxon>
        <taxon>Lachnospirales</taxon>
        <taxon>Lachnospiraceae</taxon>
        <taxon>Anaerostipes</taxon>
    </lineage>
</organism>
<gene>
    <name evidence="1" type="ORF">RBI15_02830</name>
</gene>
<sequence length="496" mass="58651">MQLEDKNQKVDLFLKKLNIISENAINKNKYERAMAAISVSANLQYQYNQSYTDEKIENMILLISRNMERKYQERIDKIEINKNVILFYDGFGLDTRGVALMYLNALKKNRYHIVYVTNKDVKNKQPEIHKLMKGASITWNYIDMNKRYTKWVAELTETIINTKPKAMFFYTKPNDVSAAVSFSMFNKKIDRYLIDLTDHAFWLGVKSNDYFLGSREMSASNQYFKRHIEKEKMIKLGVNLIIEKNPDHKGLPFDVKKEKYIFSGGALYKTLGDDKNTYYKIVDHILKNNSEIKFLYAGSGDASEINKILNKYPNRAYLIDERKDFYYLIENSIFYLNTYPMFGGMMMKYAADAGKIPITLRHNKDSDGLLLNQEEAKIEYDTYEELIRDVDKLLMDSQYLKARESLLEGTVIKEERFVKNVRGVIENHRTDYKHEIIEIDTSNFQKEFYERFDLKQEIYKNAIRINGALFNNVPVMYYYMAKNIWSKITNRLKNLR</sequence>
<evidence type="ECO:0000313" key="1">
    <source>
        <dbReference type="EMBL" id="WMD17056.1"/>
    </source>
</evidence>
<evidence type="ECO:0008006" key="3">
    <source>
        <dbReference type="Google" id="ProtNLM"/>
    </source>
</evidence>